<dbReference type="PANTHER" id="PTHR14140">
    <property type="entry name" value="E3 UBIQUITIN-PROTEIN LIGASE UHRF-RELATED"/>
    <property type="match status" value="1"/>
</dbReference>
<name>A0A853BI56_9ACTN</name>
<dbReference type="Pfam" id="PF02182">
    <property type="entry name" value="SAD_SRA"/>
    <property type="match status" value="1"/>
</dbReference>
<accession>A0A853BI56</accession>
<feature type="domain" description="YDG" evidence="1">
    <location>
        <begin position="8"/>
        <end position="150"/>
    </location>
</feature>
<dbReference type="RefSeq" id="WP_179766351.1">
    <property type="nucleotide sequence ID" value="NZ_JACCFO010000001.1"/>
</dbReference>
<keyword evidence="2" id="KW-0378">Hydrolase</keyword>
<keyword evidence="2" id="KW-0255">Endonuclease</keyword>
<dbReference type="AlphaFoldDB" id="A0A853BI56"/>
<dbReference type="InterPro" id="IPR003615">
    <property type="entry name" value="HNH_nuc"/>
</dbReference>
<dbReference type="Gene3D" id="2.30.280.10">
    <property type="entry name" value="SRA-YDG"/>
    <property type="match status" value="1"/>
</dbReference>
<dbReference type="SMART" id="SM00466">
    <property type="entry name" value="SRA"/>
    <property type="match status" value="1"/>
</dbReference>
<organism evidence="2 3">
    <name type="scientific">Streptomonospora nanhaiensis</name>
    <dbReference type="NCBI Taxonomy" id="1323731"/>
    <lineage>
        <taxon>Bacteria</taxon>
        <taxon>Bacillati</taxon>
        <taxon>Actinomycetota</taxon>
        <taxon>Actinomycetes</taxon>
        <taxon>Streptosporangiales</taxon>
        <taxon>Nocardiopsidaceae</taxon>
        <taxon>Streptomonospora</taxon>
    </lineage>
</organism>
<evidence type="ECO:0000313" key="2">
    <source>
        <dbReference type="EMBL" id="NYI94700.1"/>
    </source>
</evidence>
<gene>
    <name evidence="2" type="ORF">HNR12_000977</name>
</gene>
<dbReference type="GO" id="GO:0044027">
    <property type="term" value="P:negative regulation of gene expression via chromosomal CpG island methylation"/>
    <property type="evidence" value="ECO:0007669"/>
    <property type="project" value="TreeGrafter"/>
</dbReference>
<dbReference type="GO" id="GO:0016567">
    <property type="term" value="P:protein ubiquitination"/>
    <property type="evidence" value="ECO:0007669"/>
    <property type="project" value="TreeGrafter"/>
</dbReference>
<comment type="caution">
    <text evidence="2">The sequence shown here is derived from an EMBL/GenBank/DDBJ whole genome shotgun (WGS) entry which is preliminary data.</text>
</comment>
<dbReference type="Pfam" id="PF13391">
    <property type="entry name" value="HNH_2"/>
    <property type="match status" value="1"/>
</dbReference>
<dbReference type="InterPro" id="IPR003105">
    <property type="entry name" value="SRA_YDG"/>
</dbReference>
<dbReference type="GO" id="GO:0061630">
    <property type="term" value="F:ubiquitin protein ligase activity"/>
    <property type="evidence" value="ECO:0007669"/>
    <property type="project" value="TreeGrafter"/>
</dbReference>
<dbReference type="PROSITE" id="PS51015">
    <property type="entry name" value="YDG"/>
    <property type="match status" value="1"/>
</dbReference>
<dbReference type="InterPro" id="IPR036987">
    <property type="entry name" value="SRA-YDG_sf"/>
</dbReference>
<evidence type="ECO:0000259" key="1">
    <source>
        <dbReference type="PROSITE" id="PS51015"/>
    </source>
</evidence>
<dbReference type="EMBL" id="JACCFO010000001">
    <property type="protein sequence ID" value="NYI94700.1"/>
    <property type="molecule type" value="Genomic_DNA"/>
</dbReference>
<dbReference type="Proteomes" id="UP000575985">
    <property type="component" value="Unassembled WGS sequence"/>
</dbReference>
<dbReference type="InterPro" id="IPR045134">
    <property type="entry name" value="UHRF1/2-like"/>
</dbReference>
<keyword evidence="3" id="KW-1185">Reference proteome</keyword>
<reference evidence="2 3" key="1">
    <citation type="submission" date="2020-07" db="EMBL/GenBank/DDBJ databases">
        <title>Sequencing the genomes of 1000 actinobacteria strains.</title>
        <authorList>
            <person name="Klenk H.-P."/>
        </authorList>
    </citation>
    <scope>NUCLEOTIDE SEQUENCE [LARGE SCALE GENOMIC DNA]</scope>
    <source>
        <strain evidence="2 3">DSM 45927</strain>
    </source>
</reference>
<dbReference type="InterPro" id="IPR015947">
    <property type="entry name" value="PUA-like_sf"/>
</dbReference>
<keyword evidence="2" id="KW-0540">Nuclease</keyword>
<dbReference type="PANTHER" id="PTHR14140:SF27">
    <property type="entry name" value="OS04G0289800 PROTEIN"/>
    <property type="match status" value="1"/>
</dbReference>
<protein>
    <submittedName>
        <fullName evidence="2">Putative restriction endonuclease</fullName>
    </submittedName>
</protein>
<proteinExistence type="predicted"/>
<dbReference type="SUPFAM" id="SSF88697">
    <property type="entry name" value="PUA domain-like"/>
    <property type="match status" value="1"/>
</dbReference>
<sequence>MAYQRTFGEIPGHPEGSTYATRAEMRKHGLHAHNQAGISGTKKQGADAIVLSGGYPDDQDYGDIIVYTGHGGQDANKKQIADQTLDDNGNAGLVKSQLDKLPVRVIRGSEEDSEFAPASGYQYGGLYRVVRHWFKTRADGFKVCQFLMVKWGSVADVEDPQLPAGIELPVQAGDEGDTAEVGPVGRTKHVINKVQRRADVVRNVKSWYKNQCQICRKSVDLPSGPSSEAAHIRPLGVPHNGPDHESNVLCLCPNDHLRFDNGALYITSDFKIVDNLTGEVIGDLWVQSEHKIGVEYINYHHESWTKE</sequence>
<dbReference type="GO" id="GO:0004519">
    <property type="term" value="F:endonuclease activity"/>
    <property type="evidence" value="ECO:0007669"/>
    <property type="project" value="UniProtKB-KW"/>
</dbReference>
<evidence type="ECO:0000313" key="3">
    <source>
        <dbReference type="Proteomes" id="UP000575985"/>
    </source>
</evidence>